<organism evidence="1">
    <name type="scientific">Nymphaea colorata</name>
    <name type="common">pocket water lily</name>
    <dbReference type="NCBI Taxonomy" id="210225"/>
    <lineage>
        <taxon>Eukaryota</taxon>
        <taxon>Viridiplantae</taxon>
        <taxon>Streptophyta</taxon>
        <taxon>Embryophyta</taxon>
        <taxon>Tracheophyta</taxon>
        <taxon>Spermatophyta</taxon>
        <taxon>Magnoliopsida</taxon>
        <taxon>Nymphaeales</taxon>
        <taxon>Nymphaeaceae</taxon>
        <taxon>Nymphaea</taxon>
    </lineage>
</organism>
<dbReference type="Gramene" id="NC3G0225440.1">
    <property type="protein sequence ID" value="NC3G0225440.1:cds"/>
    <property type="gene ID" value="NC3G0225440"/>
</dbReference>
<name>A0A5K1BXW7_9MAGN</name>
<sequence>MVARCLKAMSPMRILCKARDLYVNAMLDCAGSMNWDAVGGTAASNMTYLPRSSSLGSSRSGGDDEDLKELVRAVSQKHLDDKLGERHPFCGRNAGARNTPGNFSLRIERIDEDKPCYFNEDHGLMASKVMFPRSKSYDMHRRRVSV</sequence>
<accession>A0A5K1BXW7</accession>
<dbReference type="AlphaFoldDB" id="A0A5K1BXW7"/>
<dbReference type="PANTHER" id="PTHR33526">
    <property type="entry name" value="OS07G0123800 PROTEIN"/>
    <property type="match status" value="1"/>
</dbReference>
<dbReference type="EMBL" id="LR721781">
    <property type="protein sequence ID" value="VVW18950.1"/>
    <property type="molecule type" value="Genomic_DNA"/>
</dbReference>
<gene>
    <name evidence="1" type="ORF">NYM_LOCUS15849</name>
</gene>
<dbReference type="PIRSF" id="PIRSF031279">
    <property type="entry name" value="UCP031279"/>
    <property type="match status" value="1"/>
</dbReference>
<evidence type="ECO:0000313" key="1">
    <source>
        <dbReference type="EMBL" id="VVW18950.1"/>
    </source>
</evidence>
<dbReference type="OMA" id="QPANAMQ"/>
<dbReference type="OrthoDB" id="694638at2759"/>
<dbReference type="PANTHER" id="PTHR33526:SF4">
    <property type="entry name" value="OS07G0123800 PROTEIN"/>
    <property type="match status" value="1"/>
</dbReference>
<protein>
    <submittedName>
        <fullName evidence="1">Uncharacterized protein</fullName>
    </submittedName>
</protein>
<dbReference type="InterPro" id="IPR016972">
    <property type="entry name" value="UCP031279"/>
</dbReference>
<proteinExistence type="predicted"/>
<reference evidence="1" key="1">
    <citation type="submission" date="2019-09" db="EMBL/GenBank/DDBJ databases">
        <authorList>
            <person name="Zhang L."/>
        </authorList>
    </citation>
    <scope>NUCLEOTIDE SEQUENCE</scope>
</reference>